<keyword evidence="2" id="KW-0472">Membrane</keyword>
<evidence type="ECO:0000313" key="3">
    <source>
        <dbReference type="EMBL" id="KUP07941.1"/>
    </source>
</evidence>
<dbReference type="Proteomes" id="UP000074108">
    <property type="component" value="Unassembled WGS sequence"/>
</dbReference>
<comment type="caution">
    <text evidence="3">The sequence shown here is derived from an EMBL/GenBank/DDBJ whole genome shotgun (WGS) entry which is preliminary data.</text>
</comment>
<protein>
    <recommendedName>
        <fullName evidence="5">DNA double-strand break repair Rad50 ATPase</fullName>
    </recommendedName>
</protein>
<organism evidence="3 4">
    <name type="scientific">Bacillus coahuilensis p1.1.43</name>
    <dbReference type="NCBI Taxonomy" id="1150625"/>
    <lineage>
        <taxon>Bacteria</taxon>
        <taxon>Bacillati</taxon>
        <taxon>Bacillota</taxon>
        <taxon>Bacilli</taxon>
        <taxon>Bacillales</taxon>
        <taxon>Bacillaceae</taxon>
        <taxon>Bacillus</taxon>
    </lineage>
</organism>
<feature type="coiled-coil region" evidence="1">
    <location>
        <begin position="393"/>
        <end position="493"/>
    </location>
</feature>
<keyword evidence="2" id="KW-1133">Transmembrane helix</keyword>
<evidence type="ECO:0000256" key="2">
    <source>
        <dbReference type="SAM" id="Phobius"/>
    </source>
</evidence>
<feature type="coiled-coil region" evidence="1">
    <location>
        <begin position="37"/>
        <end position="64"/>
    </location>
</feature>
<keyword evidence="4" id="KW-1185">Reference proteome</keyword>
<dbReference type="PANTHER" id="PTHR41259">
    <property type="entry name" value="DOUBLE-STRAND BREAK REPAIR RAD50 ATPASE, PUTATIVE-RELATED"/>
    <property type="match status" value="1"/>
</dbReference>
<feature type="transmembrane region" description="Helical" evidence="2">
    <location>
        <begin position="196"/>
        <end position="214"/>
    </location>
</feature>
<accession>A0A147KAX8</accession>
<proteinExistence type="predicted"/>
<sequence length="688" mass="81969">MKNLLFHFNILRKKEEELETSPIIGLSSKQATLIHQYLNEETTLKQLNNKIEQLKIEIENEMKGVTSLQDHLGMKNVTYDEVEKMNTNLALQNDWNGWVNERHQFILSIHTVEDALKREQDELSRLEKEIECIEEKMWDESEYQELVNILDTLPKNKDLADMRNPFSYRNWLLLVCSFLLFIGAVPLYFLINFVGILTAVLGGFGTLLSFVLLYQGVKKQNKWFEASLKSENALVRVGQRELYRSEARGLVTEQQTLRSEWKHTLHMVEHQEERVRAHSKEIKKKQEELQRLDVDFAHLKQELRLPSSLQWELLQDAVNKIVKLKEMISRKRRSEQSIDRLTNDFQSSIHYWKNQFLSEGLEYTSWNSFDYMKQKLNEYETEKHKMNWRSQQISELKDEMEKIQLRLEGMENERDKLLQQAEVNTNEDYFRKAMNHERYHQLEKEIELVAYKMDTLTEEEEELLQNNRIEQRMEQCSSLMKELKEQQKHLRDTVAKLDYSLKQLEEGYDFKQLLQTYHNKKAELIQQSEDWAAYAIVLAALEQLQSMYKEKELPEILGLASSHMMYLTNNHYREIRLDEDRWYVLSGNDTIPIQQLSQGAKEQVYVSIRLALICSLRERGSLPIIVDDGFVHFDHDRSQRVIHLLKDISKDVQVIFFTCHPHFKEKFNEEEVVWMKARSEERSFPFLS</sequence>
<evidence type="ECO:0000256" key="1">
    <source>
        <dbReference type="SAM" id="Coils"/>
    </source>
</evidence>
<dbReference type="Gene3D" id="3.40.50.300">
    <property type="entry name" value="P-loop containing nucleotide triphosphate hydrolases"/>
    <property type="match status" value="1"/>
</dbReference>
<dbReference type="EMBL" id="LDYG01000019">
    <property type="protein sequence ID" value="KUP07941.1"/>
    <property type="molecule type" value="Genomic_DNA"/>
</dbReference>
<name>A0A147KAX8_9BACI</name>
<feature type="transmembrane region" description="Helical" evidence="2">
    <location>
        <begin position="171"/>
        <end position="190"/>
    </location>
</feature>
<dbReference type="PATRIC" id="fig|1150625.3.peg.848"/>
<reference evidence="3 4" key="1">
    <citation type="journal article" date="2016" name="Front. Microbiol.">
        <title>Microevolution Analysis of Bacillus coahuilensis Unveils Differences in Phosphorus Acquisition Strategies and Their Regulation.</title>
        <authorList>
            <person name="Gomez-Lunar Z."/>
            <person name="Hernandez-Gonzalez I."/>
            <person name="Rodriguez-Torres M.D."/>
            <person name="Souza V."/>
            <person name="Olmedo-Alvarez G."/>
        </authorList>
    </citation>
    <scope>NUCLEOTIDE SEQUENCE [LARGE SCALE GENOMIC DNA]</scope>
    <source>
        <strain evidence="4">p1.1.43</strain>
    </source>
</reference>
<dbReference type="OrthoDB" id="9764467at2"/>
<dbReference type="AlphaFoldDB" id="A0A147KAX8"/>
<dbReference type="RefSeq" id="WP_059350477.1">
    <property type="nucleotide sequence ID" value="NZ_LDYG01000019.1"/>
</dbReference>
<dbReference type="PANTHER" id="PTHR41259:SF1">
    <property type="entry name" value="DOUBLE-STRAND BREAK REPAIR RAD50 ATPASE, PUTATIVE-RELATED"/>
    <property type="match status" value="1"/>
</dbReference>
<dbReference type="STRING" id="1150625.Q75_04065"/>
<feature type="coiled-coil region" evidence="1">
    <location>
        <begin position="109"/>
        <end position="136"/>
    </location>
</feature>
<evidence type="ECO:0008006" key="5">
    <source>
        <dbReference type="Google" id="ProtNLM"/>
    </source>
</evidence>
<evidence type="ECO:0000313" key="4">
    <source>
        <dbReference type="Proteomes" id="UP000074108"/>
    </source>
</evidence>
<gene>
    <name evidence="3" type="ORF">Q75_04065</name>
</gene>
<feature type="coiled-coil region" evidence="1">
    <location>
        <begin position="268"/>
        <end position="344"/>
    </location>
</feature>
<dbReference type="InterPro" id="IPR027417">
    <property type="entry name" value="P-loop_NTPase"/>
</dbReference>
<keyword evidence="2" id="KW-0812">Transmembrane</keyword>
<dbReference type="SUPFAM" id="SSF52540">
    <property type="entry name" value="P-loop containing nucleoside triphosphate hydrolases"/>
    <property type="match status" value="1"/>
</dbReference>
<keyword evidence="1" id="KW-0175">Coiled coil</keyword>